<keyword evidence="18" id="KW-0675">Receptor</keyword>
<dbReference type="InterPro" id="IPR017907">
    <property type="entry name" value="Znf_RING_CS"/>
</dbReference>
<dbReference type="CTD" id="7185"/>
<dbReference type="PROSITE" id="PS00518">
    <property type="entry name" value="ZF_RING_1"/>
    <property type="match status" value="1"/>
</dbReference>
<dbReference type="Pfam" id="PF21355">
    <property type="entry name" value="TRAF-mep_MATH"/>
    <property type="match status" value="1"/>
</dbReference>
<keyword evidence="7 13" id="KW-0863">Zinc-finger</keyword>
<comment type="function">
    <text evidence="11">Adapter molecule that regulates the activation of NF-kappa-B and JNK. Plays a role in the regulation of cell survival and apoptosis. The heterotrimer formed by TRAF1 and TRAF2 is part of a E3 ubiquitin-protein ligase complex that promotes ubiquitination of target proteins, such as MAP3K14. The TRAF1/TRAF2 complex recruits the antiapoptotic E3 protein-ubiquitin ligases BIRC2 and BIRC3 to TNFRSF1B/TNFR2.</text>
</comment>
<evidence type="ECO:0000256" key="3">
    <source>
        <dbReference type="ARBA" id="ARBA00022499"/>
    </source>
</evidence>
<dbReference type="InParanoid" id="A0A6P5KKR7"/>
<keyword evidence="5" id="KW-0053">Apoptosis</keyword>
<dbReference type="GO" id="GO:0043122">
    <property type="term" value="P:regulation of canonical NF-kappaB signal transduction"/>
    <property type="evidence" value="ECO:0007669"/>
    <property type="project" value="TreeGrafter"/>
</dbReference>
<evidence type="ECO:0000256" key="8">
    <source>
        <dbReference type="ARBA" id="ARBA00022833"/>
    </source>
</evidence>
<dbReference type="PROSITE" id="PS50144">
    <property type="entry name" value="MATH"/>
    <property type="match status" value="1"/>
</dbReference>
<name>A0A6P5KKR7_PHACI</name>
<dbReference type="Proteomes" id="UP000515140">
    <property type="component" value="Unplaced"/>
</dbReference>
<feature type="domain" description="MATH" evidence="16">
    <location>
        <begin position="356"/>
        <end position="502"/>
    </location>
</feature>
<dbReference type="GO" id="GO:0005737">
    <property type="term" value="C:cytoplasm"/>
    <property type="evidence" value="ECO:0007669"/>
    <property type="project" value="UniProtKB-SubCell"/>
</dbReference>
<keyword evidence="9" id="KW-0832">Ubl conjugation</keyword>
<dbReference type="FunCoup" id="A0A6P5KKR7">
    <property type="interactions" value="515"/>
</dbReference>
<dbReference type="InterPro" id="IPR008974">
    <property type="entry name" value="TRAF-like"/>
</dbReference>
<dbReference type="SUPFAM" id="SSF49599">
    <property type="entry name" value="TRAF domain-like"/>
    <property type="match status" value="1"/>
</dbReference>
<evidence type="ECO:0000256" key="11">
    <source>
        <dbReference type="ARBA" id="ARBA00055962"/>
    </source>
</evidence>
<dbReference type="GO" id="GO:0006915">
    <property type="term" value="P:apoptotic process"/>
    <property type="evidence" value="ECO:0007669"/>
    <property type="project" value="UniProtKB-KW"/>
</dbReference>
<keyword evidence="10 14" id="KW-0175">Coiled coil</keyword>
<keyword evidence="8 12" id="KW-0862">Zinc</keyword>
<comment type="catalytic activity">
    <reaction evidence="12">
        <text>S-ubiquitinyl-[E2 ubiquitin-conjugating enzyme]-L-cysteine + [acceptor protein]-L-lysine = [E2 ubiquitin-conjugating enzyme]-L-cysteine + N(6)-ubiquitinyl-[acceptor protein]-L-lysine.</text>
        <dbReference type="EC" id="2.3.2.27"/>
    </reaction>
</comment>
<keyword evidence="6 12" id="KW-0479">Metal-binding</keyword>
<dbReference type="FunFam" id="1.20.5.110:FF:000053">
    <property type="entry name" value="TNF receptor-associated factor"/>
    <property type="match status" value="1"/>
</dbReference>
<keyword evidence="17" id="KW-1185">Reference proteome</keyword>
<dbReference type="CDD" id="cd23125">
    <property type="entry name" value="RING-HC_TRAF1-like"/>
    <property type="match status" value="1"/>
</dbReference>
<evidence type="ECO:0000256" key="2">
    <source>
        <dbReference type="ARBA" id="ARBA00022490"/>
    </source>
</evidence>
<evidence type="ECO:0000256" key="4">
    <source>
        <dbReference type="ARBA" id="ARBA00022553"/>
    </source>
</evidence>
<protein>
    <recommendedName>
        <fullName evidence="12">TNF receptor-associated factor</fullName>
        <ecNumber evidence="12">2.3.2.27</ecNumber>
    </recommendedName>
</protein>
<dbReference type="InterPro" id="IPR001841">
    <property type="entry name" value="Znf_RING"/>
</dbReference>
<feature type="domain" description="RING-type" evidence="15">
    <location>
        <begin position="41"/>
        <end position="81"/>
    </location>
</feature>
<evidence type="ECO:0000256" key="6">
    <source>
        <dbReference type="ARBA" id="ARBA00022723"/>
    </source>
</evidence>
<dbReference type="GO" id="GO:0061630">
    <property type="term" value="F:ubiquitin protein ligase activity"/>
    <property type="evidence" value="ECO:0007669"/>
    <property type="project" value="UniProtKB-EC"/>
</dbReference>
<dbReference type="GO" id="GO:2001236">
    <property type="term" value="P:regulation of extrinsic apoptotic signaling pathway"/>
    <property type="evidence" value="ECO:0007669"/>
    <property type="project" value="Ensembl"/>
</dbReference>
<dbReference type="InterPro" id="IPR013083">
    <property type="entry name" value="Znf_RING/FYVE/PHD"/>
</dbReference>
<evidence type="ECO:0000256" key="10">
    <source>
        <dbReference type="ARBA" id="ARBA00023054"/>
    </source>
</evidence>
<dbReference type="Gene3D" id="3.30.40.10">
    <property type="entry name" value="Zinc/RING finger domain, C3HC4 (zinc finger)"/>
    <property type="match status" value="1"/>
</dbReference>
<dbReference type="SMART" id="SM00061">
    <property type="entry name" value="MATH"/>
    <property type="match status" value="1"/>
</dbReference>
<dbReference type="GeneID" id="110211345"/>
<dbReference type="GO" id="GO:0008270">
    <property type="term" value="F:zinc ion binding"/>
    <property type="evidence" value="ECO:0007669"/>
    <property type="project" value="UniProtKB-UniRule"/>
</dbReference>
<dbReference type="GO" id="GO:0042802">
    <property type="term" value="F:identical protein binding"/>
    <property type="evidence" value="ECO:0007669"/>
    <property type="project" value="Ensembl"/>
</dbReference>
<sequence length="506" mass="56503">MAENPTDSAPVGPCLTPDENEFPFGYPISICQKTPEPKYLCCGCHNVLKKAQQTLCGHRYCAACLSWIVRISKNPICSRCKEENPQAVGDESFLSEEKAFIDAAINKEISELSVHCVISGCGWTGLMKNFETHVCGGIFLKDHKQTVTEISTEEKDDLVPAEVQGRCSFADIGCSFKQGSQEMVKEHEASSLRDHVRLLLQFVSQVKAQSDANREKRISGLSCTKPSMNPLEGNLSDLQLQGAVEVNGDLEADCFHAASSDSEEELALQRFMKEKLLAELEEKLHVFENIVTVLNKEVEASHLAIAASVHQSGLTQDLILGLEQRVMDLQQTLAQKDLALTKLEQSLHLLEEASYDGVYLWKITNFTRRCHESACGRMVSLFSPAFYTARYGYKLCLRIYLNGDGTGKGTHLSLFIVVMKGEYDALLEWPFRNKVTFMLLDQNNREHVTDSFHPDPTSGSFQRPQGESNIASGRPMFFPLNKLQSPKHAYVKEDTVFLKCVVETNS</sequence>
<evidence type="ECO:0000256" key="14">
    <source>
        <dbReference type="SAM" id="Coils"/>
    </source>
</evidence>
<dbReference type="InterPro" id="IPR049342">
    <property type="entry name" value="TRAF1-6_MATH_dom"/>
</dbReference>
<dbReference type="PANTHER" id="PTHR10131:SF96">
    <property type="entry name" value="TNF RECEPTOR-ASSOCIATED FACTOR 1"/>
    <property type="match status" value="1"/>
</dbReference>
<evidence type="ECO:0000313" key="18">
    <source>
        <dbReference type="RefSeq" id="XP_020846233.1"/>
    </source>
</evidence>
<comment type="subcellular location">
    <subcellularLocation>
        <location evidence="1 12">Cytoplasm</location>
    </subcellularLocation>
</comment>
<proteinExistence type="inferred from homology"/>
<dbReference type="GO" id="GO:0005164">
    <property type="term" value="F:tumor necrosis factor receptor binding"/>
    <property type="evidence" value="ECO:0007669"/>
    <property type="project" value="UniProtKB-UniRule"/>
</dbReference>
<dbReference type="GO" id="GO:0009898">
    <property type="term" value="C:cytoplasmic side of plasma membrane"/>
    <property type="evidence" value="ECO:0007669"/>
    <property type="project" value="TreeGrafter"/>
</dbReference>
<dbReference type="PANTHER" id="PTHR10131">
    <property type="entry name" value="TNF RECEPTOR ASSOCIATED FACTOR"/>
    <property type="match status" value="1"/>
</dbReference>
<dbReference type="FunFam" id="2.60.210.10:FF:000001">
    <property type="entry name" value="TNF receptor-associated factor"/>
    <property type="match status" value="1"/>
</dbReference>
<dbReference type="GO" id="GO:0031996">
    <property type="term" value="F:thioesterase binding"/>
    <property type="evidence" value="ECO:0007669"/>
    <property type="project" value="Ensembl"/>
</dbReference>
<evidence type="ECO:0000256" key="5">
    <source>
        <dbReference type="ARBA" id="ARBA00022703"/>
    </source>
</evidence>
<dbReference type="SUPFAM" id="SSF57850">
    <property type="entry name" value="RING/U-box"/>
    <property type="match status" value="1"/>
</dbReference>
<comment type="similarity">
    <text evidence="12">Belongs to the TNF receptor-associated factor family.</text>
</comment>
<evidence type="ECO:0000256" key="13">
    <source>
        <dbReference type="PROSITE-ProRule" id="PRU00175"/>
    </source>
</evidence>
<evidence type="ECO:0000256" key="12">
    <source>
        <dbReference type="PIRNR" id="PIRNR015614"/>
    </source>
</evidence>
<accession>A0A6P5KKR7</accession>
<dbReference type="PROSITE" id="PS50089">
    <property type="entry name" value="ZF_RING_2"/>
    <property type="match status" value="1"/>
</dbReference>
<evidence type="ECO:0000256" key="9">
    <source>
        <dbReference type="ARBA" id="ARBA00022843"/>
    </source>
</evidence>
<dbReference type="InterPro" id="IPR032070">
    <property type="entry name" value="TRAF_BIRC3-bd"/>
</dbReference>
<reference evidence="18" key="1">
    <citation type="submission" date="2025-08" db="UniProtKB">
        <authorList>
            <consortium name="RefSeq"/>
        </authorList>
    </citation>
    <scope>IDENTIFICATION</scope>
    <source>
        <tissue evidence="18">Spleen</tissue>
    </source>
</reference>
<dbReference type="RefSeq" id="XP_020846233.1">
    <property type="nucleotide sequence ID" value="XM_020990574.1"/>
</dbReference>
<dbReference type="Pfam" id="PF16673">
    <property type="entry name" value="TRAF_BIRC3_bd"/>
    <property type="match status" value="1"/>
</dbReference>
<feature type="coiled-coil region" evidence="14">
    <location>
        <begin position="326"/>
        <end position="353"/>
    </location>
</feature>
<dbReference type="Gene3D" id="2.60.210.10">
    <property type="entry name" value="Apoptosis, Tumor Necrosis Factor Receptor Associated Protein 2, Chain A"/>
    <property type="match status" value="1"/>
</dbReference>
<dbReference type="EC" id="2.3.2.27" evidence="12"/>
<dbReference type="Gene3D" id="1.20.5.110">
    <property type="match status" value="1"/>
</dbReference>
<dbReference type="GO" id="GO:0007165">
    <property type="term" value="P:signal transduction"/>
    <property type="evidence" value="ECO:0007669"/>
    <property type="project" value="InterPro"/>
</dbReference>
<evidence type="ECO:0000259" key="16">
    <source>
        <dbReference type="PROSITE" id="PS50144"/>
    </source>
</evidence>
<evidence type="ECO:0000313" key="17">
    <source>
        <dbReference type="Proteomes" id="UP000515140"/>
    </source>
</evidence>
<dbReference type="OMA" id="CIVETNA"/>
<dbReference type="InterPro" id="IPR012227">
    <property type="entry name" value="TNF_rcpt-assoc_TRAF_met"/>
</dbReference>
<keyword evidence="3" id="KW-1017">Isopeptide bond</keyword>
<keyword evidence="2 12" id="KW-0963">Cytoplasm</keyword>
<evidence type="ECO:0000259" key="15">
    <source>
        <dbReference type="PROSITE" id="PS50089"/>
    </source>
</evidence>
<dbReference type="AlphaFoldDB" id="A0A6P5KKR7"/>
<keyword evidence="4" id="KW-0597">Phosphoprotein</keyword>
<dbReference type="GO" id="GO:0031625">
    <property type="term" value="F:ubiquitin protein ligase binding"/>
    <property type="evidence" value="ECO:0007669"/>
    <property type="project" value="Ensembl"/>
</dbReference>
<dbReference type="PIRSF" id="PIRSF015614">
    <property type="entry name" value="TRAF"/>
    <property type="match status" value="1"/>
</dbReference>
<organism evidence="17 18">
    <name type="scientific">Phascolarctos cinereus</name>
    <name type="common">Koala</name>
    <dbReference type="NCBI Taxonomy" id="38626"/>
    <lineage>
        <taxon>Eukaryota</taxon>
        <taxon>Metazoa</taxon>
        <taxon>Chordata</taxon>
        <taxon>Craniata</taxon>
        <taxon>Vertebrata</taxon>
        <taxon>Euteleostomi</taxon>
        <taxon>Mammalia</taxon>
        <taxon>Metatheria</taxon>
        <taxon>Diprotodontia</taxon>
        <taxon>Phascolarctidae</taxon>
        <taxon>Phascolarctos</taxon>
    </lineage>
</organism>
<dbReference type="KEGG" id="pcw:110211345"/>
<dbReference type="InterPro" id="IPR002083">
    <property type="entry name" value="MATH/TRAF_dom"/>
</dbReference>
<gene>
    <name evidence="18" type="primary">TRAF1</name>
</gene>
<evidence type="ECO:0000256" key="7">
    <source>
        <dbReference type="ARBA" id="ARBA00022771"/>
    </source>
</evidence>
<evidence type="ECO:0000256" key="1">
    <source>
        <dbReference type="ARBA" id="ARBA00004496"/>
    </source>
</evidence>